<comment type="caution">
    <text evidence="3">The sequence shown here is derived from an EMBL/GenBank/DDBJ whole genome shotgun (WGS) entry which is preliminary data.</text>
</comment>
<keyword evidence="1" id="KW-0175">Coiled coil</keyword>
<evidence type="ECO:0000313" key="3">
    <source>
        <dbReference type="EMBL" id="GMN39051.1"/>
    </source>
</evidence>
<evidence type="ECO:0000256" key="2">
    <source>
        <dbReference type="SAM" id="MobiDB-lite"/>
    </source>
</evidence>
<evidence type="ECO:0000256" key="1">
    <source>
        <dbReference type="SAM" id="Coils"/>
    </source>
</evidence>
<sequence length="402" mass="43772">MPKISDTTPDVIAWFDRSCTVALRRVTCKREAPRSDGDTGGVSATGTPMLKWADPLFINILCGLECSGDPIELNSECSRQPQYEQATGIGDRIGAATGDTSGVSDGLSVVTVHRRQPVRGGVKRTARDPLSQGHSRVVRKALPGPMARASAVTCPGYTAHIDSGRLLAERQASRTAKEDAERMGNKLMELEKMLKEEIKLRNKAEKKLKFLKKKLESLNIFVESSEQSSSEVSCRSSSTATSSSTTNDLSEENISIFLESSQIFSDNSRAKKILEKIPSQVEDNPIGQATTSSTSSNSPEDFTFDNPSCKSEDSKSENYSSAELMKSSALDNESSDHEEDCVDNSLALVSVNFPESAPVVAASKEVKPVHENVAQVLDSLKYIRENIQRSMEMRSIVRVGPT</sequence>
<gene>
    <name evidence="3" type="ORF">TIFTF001_008269</name>
</gene>
<evidence type="ECO:0000313" key="4">
    <source>
        <dbReference type="Proteomes" id="UP001187192"/>
    </source>
</evidence>
<protein>
    <submittedName>
        <fullName evidence="3">Uncharacterized protein</fullName>
    </submittedName>
</protein>
<dbReference type="EMBL" id="BTGU01000009">
    <property type="protein sequence ID" value="GMN39051.1"/>
    <property type="molecule type" value="Genomic_DNA"/>
</dbReference>
<reference evidence="3" key="1">
    <citation type="submission" date="2023-07" db="EMBL/GenBank/DDBJ databases">
        <title>draft genome sequence of fig (Ficus carica).</title>
        <authorList>
            <person name="Takahashi T."/>
            <person name="Nishimura K."/>
        </authorList>
    </citation>
    <scope>NUCLEOTIDE SEQUENCE</scope>
</reference>
<dbReference type="AlphaFoldDB" id="A0AA88AET1"/>
<organism evidence="3 4">
    <name type="scientific">Ficus carica</name>
    <name type="common">Common fig</name>
    <dbReference type="NCBI Taxonomy" id="3494"/>
    <lineage>
        <taxon>Eukaryota</taxon>
        <taxon>Viridiplantae</taxon>
        <taxon>Streptophyta</taxon>
        <taxon>Embryophyta</taxon>
        <taxon>Tracheophyta</taxon>
        <taxon>Spermatophyta</taxon>
        <taxon>Magnoliopsida</taxon>
        <taxon>eudicotyledons</taxon>
        <taxon>Gunneridae</taxon>
        <taxon>Pentapetalae</taxon>
        <taxon>rosids</taxon>
        <taxon>fabids</taxon>
        <taxon>Rosales</taxon>
        <taxon>Moraceae</taxon>
        <taxon>Ficeae</taxon>
        <taxon>Ficus</taxon>
    </lineage>
</organism>
<dbReference type="PANTHER" id="PTHR33701:SF2">
    <property type="entry name" value="TRANSMEMBRANE PROTEIN"/>
    <property type="match status" value="1"/>
</dbReference>
<feature type="region of interest" description="Disordered" evidence="2">
    <location>
        <begin position="276"/>
        <end position="338"/>
    </location>
</feature>
<feature type="compositionally biased region" description="Polar residues" evidence="2">
    <location>
        <begin position="287"/>
        <end position="309"/>
    </location>
</feature>
<keyword evidence="4" id="KW-1185">Reference proteome</keyword>
<name>A0AA88AET1_FICCA</name>
<proteinExistence type="predicted"/>
<dbReference type="Proteomes" id="UP001187192">
    <property type="component" value="Unassembled WGS sequence"/>
</dbReference>
<dbReference type="PANTHER" id="PTHR33701">
    <property type="entry name" value="TRANSMEMBRANE PROTEIN"/>
    <property type="match status" value="1"/>
</dbReference>
<feature type="coiled-coil region" evidence="1">
    <location>
        <begin position="173"/>
        <end position="221"/>
    </location>
</feature>
<accession>A0AA88AET1</accession>